<dbReference type="EnsemblMetazoa" id="GPPI029329-RA">
    <property type="protein sequence ID" value="GPPI029329-PA"/>
    <property type="gene ID" value="GPPI029329"/>
</dbReference>
<proteinExistence type="inferred from homology"/>
<dbReference type="GO" id="GO:0005525">
    <property type="term" value="F:GTP binding"/>
    <property type="evidence" value="ECO:0007669"/>
    <property type="project" value="UniProtKB-KW"/>
</dbReference>
<dbReference type="SUPFAM" id="SSF52540">
    <property type="entry name" value="P-loop containing nucleoside triphosphate hydrolases"/>
    <property type="match status" value="1"/>
</dbReference>
<keyword evidence="9" id="KW-0812">Transmembrane</keyword>
<dbReference type="STRING" id="67801.A0A1B0BGK8"/>
<feature type="coiled-coil region" evidence="8">
    <location>
        <begin position="686"/>
        <end position="713"/>
    </location>
</feature>
<dbReference type="EMBL" id="JXJN01013884">
    <property type="status" value="NOT_ANNOTATED_CDS"/>
    <property type="molecule type" value="Genomic_DNA"/>
</dbReference>
<evidence type="ECO:0000313" key="11">
    <source>
        <dbReference type="EnsemblMetazoa" id="GPPI029329-PA"/>
    </source>
</evidence>
<keyword evidence="9" id="KW-0472">Membrane</keyword>
<dbReference type="PANTHER" id="PTHR18884">
    <property type="entry name" value="SEPTIN"/>
    <property type="match status" value="1"/>
</dbReference>
<evidence type="ECO:0000256" key="6">
    <source>
        <dbReference type="ARBA" id="ARBA00023306"/>
    </source>
</evidence>
<feature type="transmembrane region" description="Helical" evidence="9">
    <location>
        <begin position="31"/>
        <end position="48"/>
    </location>
</feature>
<organism evidence="11 12">
    <name type="scientific">Glossina palpalis gambiensis</name>
    <dbReference type="NCBI Taxonomy" id="67801"/>
    <lineage>
        <taxon>Eukaryota</taxon>
        <taxon>Metazoa</taxon>
        <taxon>Ecdysozoa</taxon>
        <taxon>Arthropoda</taxon>
        <taxon>Hexapoda</taxon>
        <taxon>Insecta</taxon>
        <taxon>Pterygota</taxon>
        <taxon>Neoptera</taxon>
        <taxon>Endopterygota</taxon>
        <taxon>Diptera</taxon>
        <taxon>Brachycera</taxon>
        <taxon>Muscomorpha</taxon>
        <taxon>Hippoboscoidea</taxon>
        <taxon>Glossinidae</taxon>
        <taxon>Glossina</taxon>
    </lineage>
</organism>
<dbReference type="Gene3D" id="3.40.50.300">
    <property type="entry name" value="P-loop containing nucleotide triphosphate hydrolases"/>
    <property type="match status" value="1"/>
</dbReference>
<keyword evidence="12" id="KW-1185">Reference proteome</keyword>
<dbReference type="Gene3D" id="2.40.10.10">
    <property type="entry name" value="Trypsin-like serine proteases"/>
    <property type="match status" value="1"/>
</dbReference>
<evidence type="ECO:0000259" key="10">
    <source>
        <dbReference type="PROSITE" id="PS51719"/>
    </source>
</evidence>
<keyword evidence="5 7" id="KW-0342">GTP-binding</keyword>
<evidence type="ECO:0000256" key="2">
    <source>
        <dbReference type="ARBA" id="ARBA00022490"/>
    </source>
</evidence>
<keyword evidence="8" id="KW-0175">Coiled coil</keyword>
<dbReference type="CDD" id="cd01850">
    <property type="entry name" value="CDC_Septin"/>
    <property type="match status" value="1"/>
</dbReference>
<dbReference type="VEuPathDB" id="VectorBase:GPPI029329"/>
<keyword evidence="4 7" id="KW-0547">Nucleotide-binding</keyword>
<dbReference type="PROSITE" id="PS51719">
    <property type="entry name" value="G_SEPTIN"/>
    <property type="match status" value="1"/>
</dbReference>
<evidence type="ECO:0000256" key="1">
    <source>
        <dbReference type="ARBA" id="ARBA00004496"/>
    </source>
</evidence>
<protein>
    <recommendedName>
        <fullName evidence="10">Septin-type G domain-containing protein</fullName>
    </recommendedName>
</protein>
<dbReference type="SUPFAM" id="SSF50494">
    <property type="entry name" value="Trypsin-like serine proteases"/>
    <property type="match status" value="1"/>
</dbReference>
<dbReference type="GO" id="GO:0005737">
    <property type="term" value="C:cytoplasm"/>
    <property type="evidence" value="ECO:0007669"/>
    <property type="project" value="UniProtKB-SubCell"/>
</dbReference>
<evidence type="ECO:0000256" key="4">
    <source>
        <dbReference type="ARBA" id="ARBA00022741"/>
    </source>
</evidence>
<keyword evidence="3" id="KW-0132">Cell division</keyword>
<dbReference type="GO" id="GO:0051301">
    <property type="term" value="P:cell division"/>
    <property type="evidence" value="ECO:0007669"/>
    <property type="project" value="UniProtKB-KW"/>
</dbReference>
<evidence type="ECO:0000256" key="8">
    <source>
        <dbReference type="SAM" id="Coils"/>
    </source>
</evidence>
<comment type="similarity">
    <text evidence="7">Belongs to the TRAFAC class TrmE-Era-EngA-EngB-Septin-like GTPase superfamily. Septin GTPase family.</text>
</comment>
<dbReference type="InterPro" id="IPR016491">
    <property type="entry name" value="Septin"/>
</dbReference>
<evidence type="ECO:0000256" key="5">
    <source>
        <dbReference type="ARBA" id="ARBA00023134"/>
    </source>
</evidence>
<keyword evidence="6" id="KW-0131">Cell cycle</keyword>
<keyword evidence="9" id="KW-1133">Transmembrane helix</keyword>
<reference evidence="12" key="1">
    <citation type="submission" date="2015-01" db="EMBL/GenBank/DDBJ databases">
        <authorList>
            <person name="Aksoy S."/>
            <person name="Warren W."/>
            <person name="Wilson R.K."/>
        </authorList>
    </citation>
    <scope>NUCLEOTIDE SEQUENCE [LARGE SCALE GENOMIC DNA]</scope>
    <source>
        <strain evidence="12">IAEA</strain>
    </source>
</reference>
<dbReference type="Proteomes" id="UP000092460">
    <property type="component" value="Unassembled WGS sequence"/>
</dbReference>
<dbReference type="InterPro" id="IPR043504">
    <property type="entry name" value="Peptidase_S1_PA_chymotrypsin"/>
</dbReference>
<evidence type="ECO:0000256" key="7">
    <source>
        <dbReference type="RuleBase" id="RU004560"/>
    </source>
</evidence>
<dbReference type="InterPro" id="IPR030379">
    <property type="entry name" value="G_SEPTIN_dom"/>
</dbReference>
<dbReference type="InterPro" id="IPR009003">
    <property type="entry name" value="Peptidase_S1_PA"/>
</dbReference>
<dbReference type="InterPro" id="IPR027417">
    <property type="entry name" value="P-loop_NTPase"/>
</dbReference>
<keyword evidence="2" id="KW-0963">Cytoplasm</keyword>
<sequence>MRQRIIVCVRPRLPDNKESFTFRMFNDWSNINFFFFTYIINLIVSGYANEGFLNGSLNKHTATAGKALDKGHIDSAYISYKVWLEWEKSENHPAQIGVLLYGDIVLTSFAKPGKVVYGLSQYTQNPPRGNTVKYQLLETYKGNDDLPQSLTIVRLQRNLPGNANVNFMQILNVQPPAEGKVCGMVTVGRKFHEFSEVLAIIKSSTFCEKSNKLREKDICVGLRDESKLNQTQCNQFYDGSWLICDDVLTCISAAIKPCNEAEDRICMSVFHYNDWIKEAIKRIRELDDDEDPLYEDEGKGYHLKPLGILNFLQHSRNCFMRSENASCNHAIDDPDSSDCHLMIAHISDTISILIDKINITDFTSIETPGYVGFANLPNQVHRKSVKKGFEFTLMVVGESGLGKSTLVNSLFLTDLYPERIIPDAIEKQKQTVKLEASTVEIEERGVKLRLTVVDTPGFGDAIDNSDSFSAILEYIDEQYERFLRDESGLNRRNIVDNRIHCCFYFISPFGHGLKPLDVEFMKKLHSKVNIVPVIAKADCLTKKEILRLKCRIMQEIEDHGIKIYPLPDCDSDEDEDYKEQVKQLKAAVPFAVCGANTLLEVKGKKVRGRLYPWGVVEVENPEHCDFIKLRTMLITHMQDLQEVTQEVHYENYRSDRLAKGIKSKENGLKPERDSIVPAQIVANSVLTEKDRILQEKEAELMRMQEMLAQMQAQMQAQQ</sequence>
<dbReference type="Pfam" id="PF00735">
    <property type="entry name" value="Septin"/>
    <property type="match status" value="1"/>
</dbReference>
<evidence type="ECO:0000256" key="3">
    <source>
        <dbReference type="ARBA" id="ARBA00022618"/>
    </source>
</evidence>
<evidence type="ECO:0000313" key="12">
    <source>
        <dbReference type="Proteomes" id="UP000092460"/>
    </source>
</evidence>
<name>A0A1B0BGK8_9MUSC</name>
<evidence type="ECO:0000256" key="9">
    <source>
        <dbReference type="SAM" id="Phobius"/>
    </source>
</evidence>
<reference evidence="11" key="2">
    <citation type="submission" date="2020-05" db="UniProtKB">
        <authorList>
            <consortium name="EnsemblMetazoa"/>
        </authorList>
    </citation>
    <scope>IDENTIFICATION</scope>
    <source>
        <strain evidence="11">IAEA</strain>
    </source>
</reference>
<accession>A0A1B0BGK8</accession>
<dbReference type="FunFam" id="3.40.50.300:FF:000064">
    <property type="entry name" value="Septin 4"/>
    <property type="match status" value="1"/>
</dbReference>
<comment type="subcellular location">
    <subcellularLocation>
        <location evidence="1">Cytoplasm</location>
    </subcellularLocation>
</comment>
<dbReference type="AlphaFoldDB" id="A0A1B0BGK8"/>
<feature type="domain" description="Septin-type G" evidence="10">
    <location>
        <begin position="387"/>
        <end position="659"/>
    </location>
</feature>